<proteinExistence type="predicted"/>
<reference evidence="2 3" key="1">
    <citation type="submission" date="2018-08" db="EMBL/GenBank/DDBJ databases">
        <title>Flavobacterium tibetense sp. nov., isolated from a wetland YonghuCo on Tibetan Plateau.</title>
        <authorList>
            <person name="Phurbu D."/>
            <person name="Lu H."/>
            <person name="Xing P."/>
        </authorList>
    </citation>
    <scope>NUCLEOTIDE SEQUENCE [LARGE SCALE GENOMIC DNA]</scope>
    <source>
        <strain evidence="2 3">DJC</strain>
    </source>
</reference>
<sequence length="286" mass="31503">MQHALENHLKTGSTTVCWAWLVRRRDGETLGFTDHDCDLTFDGVLFAARSGLTAGVLEKTNGMAVDNTEVLGALSDASVREEDILAGRYDGAEMVTYLVNWVNVNERSVLFRGTFGEMTRSQGSFRVELRGLTEALNVRHGRVYHAECGAVLGDAQCKVDLTAPAMSVIVPAQAVLEGRVIHVPALAEYSEGWFADGQLLIHTGIGKGQSGRIKSDTTVGQIRIVEMWQSFGVRPQAGDQMRLVAGCDRRASTCRQKFDNFLNFRGFPHIPGEDWMRSNPSKSGRR</sequence>
<organism evidence="2 3">
    <name type="scientific">Pseudotabrizicola alkalilacus</name>
    <dbReference type="NCBI Taxonomy" id="2305252"/>
    <lineage>
        <taxon>Bacteria</taxon>
        <taxon>Pseudomonadati</taxon>
        <taxon>Pseudomonadota</taxon>
        <taxon>Alphaproteobacteria</taxon>
        <taxon>Rhodobacterales</taxon>
        <taxon>Paracoccaceae</taxon>
        <taxon>Pseudotabrizicola</taxon>
    </lineage>
</organism>
<accession>A0A411Z178</accession>
<dbReference type="EMBL" id="QWEY01000006">
    <property type="protein sequence ID" value="RGP36816.1"/>
    <property type="molecule type" value="Genomic_DNA"/>
</dbReference>
<dbReference type="Pfam" id="PF09931">
    <property type="entry name" value="Phage_phiJL001_Gp84_N"/>
    <property type="match status" value="1"/>
</dbReference>
<comment type="caution">
    <text evidence="2">The sequence shown here is derived from an EMBL/GenBank/DDBJ whole genome shotgun (WGS) entry which is preliminary data.</text>
</comment>
<dbReference type="NCBIfam" id="TIGR02218">
    <property type="entry name" value="phg_TIGR02218"/>
    <property type="match status" value="1"/>
</dbReference>
<keyword evidence="3" id="KW-1185">Reference proteome</keyword>
<evidence type="ECO:0000313" key="3">
    <source>
        <dbReference type="Proteomes" id="UP000284547"/>
    </source>
</evidence>
<feature type="domain" description="Bacteriophage phiJL001 Gp84 C-terminal" evidence="1">
    <location>
        <begin position="192"/>
        <end position="274"/>
    </location>
</feature>
<protein>
    <submittedName>
        <fullName evidence="2">DUF2163 domain-containing protein</fullName>
    </submittedName>
</protein>
<dbReference type="Proteomes" id="UP000284547">
    <property type="component" value="Unassembled WGS sequence"/>
</dbReference>
<dbReference type="InterPro" id="IPR011928">
    <property type="entry name" value="Phage_phiJL001_Gp84"/>
</dbReference>
<evidence type="ECO:0000313" key="2">
    <source>
        <dbReference type="EMBL" id="RGP36816.1"/>
    </source>
</evidence>
<dbReference type="InterPro" id="IPR018964">
    <property type="entry name" value="Phage_phiJL001_Gp84_C"/>
</dbReference>
<dbReference type="OrthoDB" id="1633386at2"/>
<name>A0A411Z178_9RHOB</name>
<evidence type="ECO:0000259" key="1">
    <source>
        <dbReference type="Pfam" id="PF09356"/>
    </source>
</evidence>
<dbReference type="Pfam" id="PF09356">
    <property type="entry name" value="Phage_BR0599"/>
    <property type="match status" value="1"/>
</dbReference>
<dbReference type="AlphaFoldDB" id="A0A411Z178"/>
<gene>
    <name evidence="2" type="ORF">D1012_11660</name>
</gene>
<dbReference type="RefSeq" id="WP_118152377.1">
    <property type="nucleotide sequence ID" value="NZ_QWEY01000006.1"/>
</dbReference>